<comment type="caution">
    <text evidence="2">The sequence shown here is derived from an EMBL/GenBank/DDBJ whole genome shotgun (WGS) entry which is preliminary data.</text>
</comment>
<evidence type="ECO:0000256" key="1">
    <source>
        <dbReference type="SAM" id="MobiDB-lite"/>
    </source>
</evidence>
<dbReference type="EMBL" id="AORZ01000011">
    <property type="protein sequence ID" value="EMF01477.1"/>
    <property type="molecule type" value="Genomic_DNA"/>
</dbReference>
<feature type="region of interest" description="Disordered" evidence="1">
    <location>
        <begin position="97"/>
        <end position="123"/>
    </location>
</feature>
<organism evidence="2 3">
    <name type="scientific">Streptomyces mobaraensis (strain ATCC 29032 / DSM 40847 / JCM 4168 / NBRC 13819 / NCIMB 11159 / IPCR 16-22)</name>
    <dbReference type="NCBI Taxonomy" id="1223523"/>
    <lineage>
        <taxon>Bacteria</taxon>
        <taxon>Bacillati</taxon>
        <taxon>Actinomycetota</taxon>
        <taxon>Actinomycetes</taxon>
        <taxon>Kitasatosporales</taxon>
        <taxon>Streptomycetaceae</taxon>
        <taxon>Streptomyces</taxon>
    </lineage>
</organism>
<evidence type="ECO:0000313" key="2">
    <source>
        <dbReference type="EMBL" id="EMF01477.1"/>
    </source>
</evidence>
<feature type="region of interest" description="Disordered" evidence="1">
    <location>
        <begin position="1"/>
        <end position="26"/>
    </location>
</feature>
<gene>
    <name evidence="2" type="ORF">H340_06301</name>
</gene>
<proteinExistence type="predicted"/>
<dbReference type="InterPro" id="IPR036736">
    <property type="entry name" value="ACP-like_sf"/>
</dbReference>
<feature type="compositionally biased region" description="Basic and acidic residues" evidence="1">
    <location>
        <begin position="1"/>
        <end position="22"/>
    </location>
</feature>
<reference evidence="2 3" key="1">
    <citation type="journal article" date="2013" name="Genome Announc.">
        <title>Whole-Genome Shotgun Assembly and Analysis of the Genome of Streptomyces mobaraensis DSM 40847, a Strain for Industrial Production of Microbial Transglutaminase.</title>
        <authorList>
            <person name="Yang H."/>
            <person name="He T."/>
            <person name="Wu W."/>
            <person name="Zhu W."/>
            <person name="Lu B."/>
            <person name="Sun W."/>
        </authorList>
    </citation>
    <scope>NUCLEOTIDE SEQUENCE [LARGE SCALE GENOMIC DNA]</scope>
    <source>
        <strain evidence="2 3">DSM 40847</strain>
    </source>
</reference>
<dbReference type="SUPFAM" id="SSF47336">
    <property type="entry name" value="ACP-like"/>
    <property type="match status" value="1"/>
</dbReference>
<sequence length="123" mass="12755">MSGEPHATDPRADAPRVSEPRAAESVVRATVGAVLGTSAAEWPRDRPLDELPDAIYDSLAQLEVLTRVERALGLPPRPVEPDRLRTIRAIVALVTEPADGPAGNPAAARAPAEARRAAGGGAA</sequence>
<accession>M3CBR7</accession>
<evidence type="ECO:0000313" key="3">
    <source>
        <dbReference type="Proteomes" id="UP000011740"/>
    </source>
</evidence>
<dbReference type="STRING" id="1223523.H340_06301"/>
<dbReference type="PATRIC" id="fig|1223523.3.peg.1288"/>
<dbReference type="PROSITE" id="PS50075">
    <property type="entry name" value="CARRIER"/>
    <property type="match status" value="1"/>
</dbReference>
<dbReference type="InterPro" id="IPR009081">
    <property type="entry name" value="PP-bd_ACP"/>
</dbReference>
<feature type="compositionally biased region" description="Low complexity" evidence="1">
    <location>
        <begin position="97"/>
        <end position="111"/>
    </location>
</feature>
<dbReference type="Proteomes" id="UP000011740">
    <property type="component" value="Unassembled WGS sequence"/>
</dbReference>
<name>M3CBR7_STRM1</name>
<dbReference type="RefSeq" id="WP_004940792.1">
    <property type="nucleotide sequence ID" value="NZ_AORZ01000011.1"/>
</dbReference>
<protein>
    <submittedName>
        <fullName evidence="2">Uncharacterized protein</fullName>
    </submittedName>
</protein>
<dbReference type="Gene3D" id="1.10.1200.10">
    <property type="entry name" value="ACP-like"/>
    <property type="match status" value="1"/>
</dbReference>
<dbReference type="AlphaFoldDB" id="M3CBR7"/>